<name>A0A0D1ZN64_EXOME</name>
<evidence type="ECO:0000256" key="7">
    <source>
        <dbReference type="ARBA" id="ARBA00023136"/>
    </source>
</evidence>
<evidence type="ECO:0000259" key="9">
    <source>
        <dbReference type="Pfam" id="PF03151"/>
    </source>
</evidence>
<organism evidence="10 11">
    <name type="scientific">Exophiala mesophila</name>
    <name type="common">Black yeast-like fungus</name>
    <dbReference type="NCBI Taxonomy" id="212818"/>
    <lineage>
        <taxon>Eukaryota</taxon>
        <taxon>Fungi</taxon>
        <taxon>Dikarya</taxon>
        <taxon>Ascomycota</taxon>
        <taxon>Pezizomycotina</taxon>
        <taxon>Eurotiomycetes</taxon>
        <taxon>Chaetothyriomycetidae</taxon>
        <taxon>Chaetothyriales</taxon>
        <taxon>Herpotrichiellaceae</taxon>
        <taxon>Exophiala</taxon>
    </lineage>
</organism>
<comment type="function">
    <text evidence="1">Involved in the import of GDP-mannose from the cytoplasm into the Golgi lumen.</text>
</comment>
<dbReference type="VEuPathDB" id="FungiDB:PV10_07940"/>
<accession>A0A0D1ZN64</accession>
<feature type="transmembrane region" description="Helical" evidence="8">
    <location>
        <begin position="272"/>
        <end position="294"/>
    </location>
</feature>
<evidence type="ECO:0000256" key="3">
    <source>
        <dbReference type="ARBA" id="ARBA00010425"/>
    </source>
</evidence>
<protein>
    <recommendedName>
        <fullName evidence="9">Sugar phosphate transporter domain-containing protein</fullName>
    </recommendedName>
</protein>
<reference evidence="10 11" key="1">
    <citation type="submission" date="2015-01" db="EMBL/GenBank/DDBJ databases">
        <title>The Genome Sequence of Exophiala mesophila CBS40295.</title>
        <authorList>
            <consortium name="The Broad Institute Genomics Platform"/>
            <person name="Cuomo C."/>
            <person name="de Hoog S."/>
            <person name="Gorbushina A."/>
            <person name="Stielow B."/>
            <person name="Teixiera M."/>
            <person name="Abouelleil A."/>
            <person name="Chapman S.B."/>
            <person name="Priest M."/>
            <person name="Young S.K."/>
            <person name="Wortman J."/>
            <person name="Nusbaum C."/>
            <person name="Birren B."/>
        </authorList>
    </citation>
    <scope>NUCLEOTIDE SEQUENCE [LARGE SCALE GENOMIC DNA]</scope>
    <source>
        <strain evidence="10 11">CBS 40295</strain>
    </source>
</reference>
<feature type="transmembrane region" description="Helical" evidence="8">
    <location>
        <begin position="241"/>
        <end position="260"/>
    </location>
</feature>
<dbReference type="Proteomes" id="UP000054302">
    <property type="component" value="Unassembled WGS sequence"/>
</dbReference>
<evidence type="ECO:0000256" key="1">
    <source>
        <dbReference type="ARBA" id="ARBA00003420"/>
    </source>
</evidence>
<dbReference type="InterPro" id="IPR004853">
    <property type="entry name" value="Sugar_P_trans_dom"/>
</dbReference>
<dbReference type="PANTHER" id="PTHR11132">
    <property type="entry name" value="SOLUTE CARRIER FAMILY 35"/>
    <property type="match status" value="1"/>
</dbReference>
<keyword evidence="7 8" id="KW-0472">Membrane</keyword>
<evidence type="ECO:0000256" key="8">
    <source>
        <dbReference type="SAM" id="Phobius"/>
    </source>
</evidence>
<feature type="transmembrane region" description="Helical" evidence="8">
    <location>
        <begin position="328"/>
        <end position="347"/>
    </location>
</feature>
<evidence type="ECO:0000256" key="5">
    <source>
        <dbReference type="ARBA" id="ARBA00022692"/>
    </source>
</evidence>
<feature type="transmembrane region" description="Helical" evidence="8">
    <location>
        <begin position="301"/>
        <end position="322"/>
    </location>
</feature>
<feature type="transmembrane region" description="Helical" evidence="8">
    <location>
        <begin position="182"/>
        <end position="202"/>
    </location>
</feature>
<dbReference type="GO" id="GO:0005789">
    <property type="term" value="C:endoplasmic reticulum membrane"/>
    <property type="evidence" value="ECO:0007669"/>
    <property type="project" value="UniProtKB-SubCell"/>
</dbReference>
<gene>
    <name evidence="10" type="ORF">PV10_07940</name>
</gene>
<comment type="subcellular location">
    <subcellularLocation>
        <location evidence="2">Endoplasmic reticulum membrane</location>
        <topology evidence="2">Multi-pass membrane protein</topology>
    </subcellularLocation>
</comment>
<dbReference type="EMBL" id="KN847525">
    <property type="protein sequence ID" value="KIV88238.1"/>
    <property type="molecule type" value="Genomic_DNA"/>
</dbReference>
<keyword evidence="11" id="KW-1185">Reference proteome</keyword>
<feature type="transmembrane region" description="Helical" evidence="8">
    <location>
        <begin position="156"/>
        <end position="175"/>
    </location>
</feature>
<keyword evidence="6 8" id="KW-1133">Transmembrane helix</keyword>
<evidence type="ECO:0000256" key="2">
    <source>
        <dbReference type="ARBA" id="ARBA00004477"/>
    </source>
</evidence>
<dbReference type="OMA" id="AMFTINE"/>
<feature type="transmembrane region" description="Helical" evidence="8">
    <location>
        <begin position="131"/>
        <end position="150"/>
    </location>
</feature>
<evidence type="ECO:0000313" key="11">
    <source>
        <dbReference type="Proteomes" id="UP000054302"/>
    </source>
</evidence>
<dbReference type="Pfam" id="PF03151">
    <property type="entry name" value="TPT"/>
    <property type="match status" value="1"/>
</dbReference>
<comment type="similarity">
    <text evidence="3">Belongs to the TPT transporter family. SLC35D subfamily.</text>
</comment>
<dbReference type="STRING" id="212818.A0A0D1ZN64"/>
<dbReference type="RefSeq" id="XP_016219812.1">
    <property type="nucleotide sequence ID" value="XM_016372901.1"/>
</dbReference>
<dbReference type="AlphaFoldDB" id="A0A0D1ZN64"/>
<dbReference type="HOGENOM" id="CLU_048347_3_1_1"/>
<feature type="transmembrane region" description="Helical" evidence="8">
    <location>
        <begin position="208"/>
        <end position="229"/>
    </location>
</feature>
<feature type="transmembrane region" description="Helical" evidence="8">
    <location>
        <begin position="62"/>
        <end position="80"/>
    </location>
</feature>
<comment type="subunit">
    <text evidence="4">Homooligomer.</text>
</comment>
<dbReference type="InterPro" id="IPR037185">
    <property type="entry name" value="EmrE-like"/>
</dbReference>
<feature type="transmembrane region" description="Helical" evidence="8">
    <location>
        <begin position="100"/>
        <end position="119"/>
    </location>
</feature>
<feature type="domain" description="Sugar phosphate transporter" evidence="9">
    <location>
        <begin position="80"/>
        <end position="345"/>
    </location>
</feature>
<proteinExistence type="inferred from homology"/>
<evidence type="ECO:0000313" key="10">
    <source>
        <dbReference type="EMBL" id="KIV88238.1"/>
    </source>
</evidence>
<dbReference type="GeneID" id="27325785"/>
<keyword evidence="5 8" id="KW-0812">Transmembrane</keyword>
<dbReference type="SUPFAM" id="SSF103481">
    <property type="entry name" value="Multidrug resistance efflux transporter EmrE"/>
    <property type="match status" value="1"/>
</dbReference>
<dbReference type="InterPro" id="IPR050186">
    <property type="entry name" value="TPT_transporter"/>
</dbReference>
<sequence>MSKESKLLHQDLLRSGDDGRAHMPDLEKQVIIQEKSQDAELSCWARTTPIAAWRFKASVEDWTNFFCVALNTGATVSIVFANKVIFSDPQLRHFQVGTAAWHFAATTLVLIMASMRPFNVFKPIKLPVKEVLSISILFVGFLVLGNLSLALNDVSFYQLAKIMTAPMVVLINFVLFKKHTSFQSLSAVLVSCVGVALPNMALIGSNPIGALVAVAAFVTTAFYQIWIGKKVEELNVSAPQLLLNQAPVAVLLLCLLLPFTDTIPDFRQIQPEILATFFMSGILAAGLNLSQFLIIGRTSAVTFNVVSNAKNVIIIVLGWYTANHNPSLMDFAGVFLALTGAAAYSWLRR</sequence>
<evidence type="ECO:0000256" key="4">
    <source>
        <dbReference type="ARBA" id="ARBA00011182"/>
    </source>
</evidence>
<evidence type="ECO:0000256" key="6">
    <source>
        <dbReference type="ARBA" id="ARBA00022989"/>
    </source>
</evidence>
<dbReference type="OrthoDB" id="5547497at2759"/>